<feature type="transmembrane region" description="Helical" evidence="1">
    <location>
        <begin position="159"/>
        <end position="177"/>
    </location>
</feature>
<dbReference type="AlphaFoldDB" id="A0A0G1MGV5"/>
<feature type="domain" description="Peptidase C39-like" evidence="3">
    <location>
        <begin position="262"/>
        <end position="411"/>
    </location>
</feature>
<dbReference type="STRING" id="1618993.UX09_C0029G0018"/>
<organism evidence="4 5">
    <name type="scientific">Candidatus Uhrbacteria bacterium GW2011_GWE2_45_35</name>
    <dbReference type="NCBI Taxonomy" id="1618993"/>
    <lineage>
        <taxon>Bacteria</taxon>
        <taxon>Candidatus Uhriibacteriota</taxon>
    </lineage>
</organism>
<evidence type="ECO:0000256" key="2">
    <source>
        <dbReference type="SAM" id="SignalP"/>
    </source>
</evidence>
<dbReference type="EMBL" id="LCKW01000029">
    <property type="protein sequence ID" value="KKU07479.1"/>
    <property type="molecule type" value="Genomic_DNA"/>
</dbReference>
<gene>
    <name evidence="4" type="ORF">UX09_C0029G0018</name>
</gene>
<sequence length="435" mass="46853">MVKKIVFFFALVLLICPFTSVKADYDCFCWYTTDTTVSTDHNCAQNPGGSSATQTLCERYPQSTSPTLFCTATTSNDSTRVCDTTCSNHVPSGAKLKSCTFTGASAVGTSVSPTTTAESKTEFVYPQLNVNIPTITFSKIAEDNGTIEVNFLAEYIVGLYKYLLAIGTIFAIIWIMIAGIQYVASPGGGGAGDAKKKIMGAITGLVLLMSVYLILFVVSPDLVSFDSLKLQKISYEFVSTENTEVDIKTLGLPAPSGTGTNNVPYYSQRNYPDEIYGNACSGSPTIKTSGCGPTSMAMVMTFYGVNYDPRQVAAVFESEKYRICGSGTAYQAFTSSQLLNLGKLKSEMIPISKTDEILGHLRNSEPIIISVGPKKGADGQTLYASTFTTGGHFMVLTGVNTDDSIALNDPNSGKQSITQEELWNTIKFAVYVHKQ</sequence>
<keyword evidence="1" id="KW-0812">Transmembrane</keyword>
<evidence type="ECO:0000313" key="4">
    <source>
        <dbReference type="EMBL" id="KKU07479.1"/>
    </source>
</evidence>
<dbReference type="Proteomes" id="UP000034354">
    <property type="component" value="Unassembled WGS sequence"/>
</dbReference>
<evidence type="ECO:0000313" key="5">
    <source>
        <dbReference type="Proteomes" id="UP000034354"/>
    </source>
</evidence>
<reference evidence="4 5" key="1">
    <citation type="journal article" date="2015" name="Nature">
        <title>rRNA introns, odd ribosomes, and small enigmatic genomes across a large radiation of phyla.</title>
        <authorList>
            <person name="Brown C.T."/>
            <person name="Hug L.A."/>
            <person name="Thomas B.C."/>
            <person name="Sharon I."/>
            <person name="Castelle C.J."/>
            <person name="Singh A."/>
            <person name="Wilkins M.J."/>
            <person name="Williams K.H."/>
            <person name="Banfield J.F."/>
        </authorList>
    </citation>
    <scope>NUCLEOTIDE SEQUENCE [LARGE SCALE GENOMIC DNA]</scope>
</reference>
<comment type="caution">
    <text evidence="4">The sequence shown here is derived from an EMBL/GenBank/DDBJ whole genome shotgun (WGS) entry which is preliminary data.</text>
</comment>
<keyword evidence="2" id="KW-0732">Signal</keyword>
<dbReference type="Gene3D" id="3.90.70.10">
    <property type="entry name" value="Cysteine proteinases"/>
    <property type="match status" value="1"/>
</dbReference>
<feature type="transmembrane region" description="Helical" evidence="1">
    <location>
        <begin position="198"/>
        <end position="218"/>
    </location>
</feature>
<dbReference type="InterPro" id="IPR039564">
    <property type="entry name" value="Peptidase_C39-like"/>
</dbReference>
<dbReference type="Pfam" id="PF13529">
    <property type="entry name" value="Peptidase_C39_2"/>
    <property type="match status" value="1"/>
</dbReference>
<feature type="chain" id="PRO_5002538534" evidence="2">
    <location>
        <begin position="24"/>
        <end position="435"/>
    </location>
</feature>
<evidence type="ECO:0000256" key="1">
    <source>
        <dbReference type="SAM" id="Phobius"/>
    </source>
</evidence>
<keyword evidence="1" id="KW-0472">Membrane</keyword>
<keyword evidence="1" id="KW-1133">Transmembrane helix</keyword>
<proteinExistence type="predicted"/>
<evidence type="ECO:0000259" key="3">
    <source>
        <dbReference type="Pfam" id="PF13529"/>
    </source>
</evidence>
<name>A0A0G1MGV5_9BACT</name>
<feature type="signal peptide" evidence="2">
    <location>
        <begin position="1"/>
        <end position="23"/>
    </location>
</feature>
<protein>
    <submittedName>
        <fullName evidence="4">Mucin related 82C</fullName>
    </submittedName>
</protein>
<accession>A0A0G1MGV5</accession>